<evidence type="ECO:0000313" key="2">
    <source>
        <dbReference type="EMBL" id="KAK8574793.1"/>
    </source>
</evidence>
<evidence type="ECO:0000256" key="1">
    <source>
        <dbReference type="SAM" id="MobiDB-lite"/>
    </source>
</evidence>
<comment type="caution">
    <text evidence="2">The sequence shown here is derived from an EMBL/GenBank/DDBJ whole genome shotgun (WGS) entry which is preliminary data.</text>
</comment>
<organism evidence="2 3">
    <name type="scientific">Hibiscus sabdariffa</name>
    <name type="common">roselle</name>
    <dbReference type="NCBI Taxonomy" id="183260"/>
    <lineage>
        <taxon>Eukaryota</taxon>
        <taxon>Viridiplantae</taxon>
        <taxon>Streptophyta</taxon>
        <taxon>Embryophyta</taxon>
        <taxon>Tracheophyta</taxon>
        <taxon>Spermatophyta</taxon>
        <taxon>Magnoliopsida</taxon>
        <taxon>eudicotyledons</taxon>
        <taxon>Gunneridae</taxon>
        <taxon>Pentapetalae</taxon>
        <taxon>rosids</taxon>
        <taxon>malvids</taxon>
        <taxon>Malvales</taxon>
        <taxon>Malvaceae</taxon>
        <taxon>Malvoideae</taxon>
        <taxon>Hibiscus</taxon>
    </lineage>
</organism>
<proteinExistence type="predicted"/>
<gene>
    <name evidence="2" type="ORF">V6N12_062475</name>
</gene>
<feature type="compositionally biased region" description="Polar residues" evidence="1">
    <location>
        <begin position="56"/>
        <end position="86"/>
    </location>
</feature>
<dbReference type="EMBL" id="JBBPBM010000007">
    <property type="protein sequence ID" value="KAK8574793.1"/>
    <property type="molecule type" value="Genomic_DNA"/>
</dbReference>
<evidence type="ECO:0000313" key="3">
    <source>
        <dbReference type="Proteomes" id="UP001472677"/>
    </source>
</evidence>
<accession>A0ABR2F8Y9</accession>
<feature type="region of interest" description="Disordered" evidence="1">
    <location>
        <begin position="123"/>
        <end position="170"/>
    </location>
</feature>
<feature type="compositionally biased region" description="Polar residues" evidence="1">
    <location>
        <begin position="144"/>
        <end position="170"/>
    </location>
</feature>
<protein>
    <submittedName>
        <fullName evidence="2">Uncharacterized protein</fullName>
    </submittedName>
</protein>
<feature type="region of interest" description="Disordered" evidence="1">
    <location>
        <begin position="54"/>
        <end position="96"/>
    </location>
</feature>
<keyword evidence="3" id="KW-1185">Reference proteome</keyword>
<reference evidence="2 3" key="1">
    <citation type="journal article" date="2024" name="G3 (Bethesda)">
        <title>Genome assembly of Hibiscus sabdariffa L. provides insights into metabolisms of medicinal natural products.</title>
        <authorList>
            <person name="Kim T."/>
        </authorList>
    </citation>
    <scope>NUCLEOTIDE SEQUENCE [LARGE SCALE GENOMIC DNA]</scope>
    <source>
        <strain evidence="2">TK-2024</strain>
        <tissue evidence="2">Old leaves</tissue>
    </source>
</reference>
<dbReference type="Proteomes" id="UP001472677">
    <property type="component" value="Unassembled WGS sequence"/>
</dbReference>
<sequence length="170" mass="18148">MAADGRIYISRHVKFVETSFPFTVESTSKSQAATYQSSEFPQVRVHNDISADGVDTQPSAPEQCVSTNAQSASDQRIDTSLSSSVQHESDVHGSHVMPEVALPMSESSQGESQTCFMDPRADSSAQLFEEAAGSDRTGPAVSEFGQTSQESIHASTINSHSMVTRSKAGS</sequence>
<name>A0ABR2F8Y9_9ROSI</name>